<protein>
    <recommendedName>
        <fullName evidence="2">Peptide deformylase</fullName>
        <shortName evidence="2">PDF</shortName>
        <ecNumber evidence="2">3.5.1.88</ecNumber>
    </recommendedName>
    <alternativeName>
        <fullName evidence="2">Polypeptide deformylase</fullName>
    </alternativeName>
</protein>
<dbReference type="PANTHER" id="PTHR10458">
    <property type="entry name" value="PEPTIDE DEFORMYLASE"/>
    <property type="match status" value="1"/>
</dbReference>
<dbReference type="PANTHER" id="PTHR10458:SF22">
    <property type="entry name" value="PEPTIDE DEFORMYLASE"/>
    <property type="match status" value="1"/>
</dbReference>
<dbReference type="PIRSF" id="PIRSF004749">
    <property type="entry name" value="Pep_def"/>
    <property type="match status" value="1"/>
</dbReference>
<comment type="function">
    <text evidence="2">Removes the formyl group from the N-terminal Met of newly synthesized proteins. Requires at least a dipeptide for an efficient rate of reaction. N-terminal L-methionine is a prerequisite for activity but the enzyme has broad specificity at other positions.</text>
</comment>
<dbReference type="Proteomes" id="UP000236447">
    <property type="component" value="Chromosome"/>
</dbReference>
<dbReference type="CDD" id="cd00487">
    <property type="entry name" value="Pep_deformylase"/>
    <property type="match status" value="1"/>
</dbReference>
<feature type="binding site" evidence="2">
    <location>
        <position position="93"/>
    </location>
    <ligand>
        <name>Fe cation</name>
        <dbReference type="ChEBI" id="CHEBI:24875"/>
    </ligand>
</feature>
<dbReference type="AlphaFoldDB" id="A0A2I7KDD5"/>
<dbReference type="GO" id="GO:0046872">
    <property type="term" value="F:metal ion binding"/>
    <property type="evidence" value="ECO:0007669"/>
    <property type="project" value="UniProtKB-KW"/>
</dbReference>
<dbReference type="Pfam" id="PF01327">
    <property type="entry name" value="Pep_deformylase"/>
    <property type="match status" value="1"/>
</dbReference>
<dbReference type="PRINTS" id="PR01576">
    <property type="entry name" value="PDEFORMYLASE"/>
</dbReference>
<evidence type="ECO:0000256" key="1">
    <source>
        <dbReference type="ARBA" id="ARBA00010759"/>
    </source>
</evidence>
<comment type="similarity">
    <text evidence="1 2">Belongs to the polypeptide deformylase family.</text>
</comment>
<proteinExistence type="inferred from homology"/>
<evidence type="ECO:0000313" key="3">
    <source>
        <dbReference type="EMBL" id="AUR00584.1"/>
    </source>
</evidence>
<evidence type="ECO:0000256" key="2">
    <source>
        <dbReference type="HAMAP-Rule" id="MF_00163"/>
    </source>
</evidence>
<dbReference type="EMBL" id="CP010725">
    <property type="protein sequence ID" value="AUR00584.1"/>
    <property type="molecule type" value="Genomic_DNA"/>
</dbReference>
<dbReference type="InterPro" id="IPR036821">
    <property type="entry name" value="Peptide_deformylase_sf"/>
</dbReference>
<evidence type="ECO:0000313" key="4">
    <source>
        <dbReference type="Proteomes" id="UP000236447"/>
    </source>
</evidence>
<keyword evidence="2 3" id="KW-0378">Hydrolase</keyword>
<name>A0A2I7KDD5_9RHOB</name>
<feature type="active site" evidence="2">
    <location>
        <position position="136"/>
    </location>
</feature>
<dbReference type="NCBIfam" id="TIGR00079">
    <property type="entry name" value="pept_deformyl"/>
    <property type="match status" value="1"/>
</dbReference>
<reference evidence="3 4" key="2">
    <citation type="journal article" date="2017" name="Genome Biol. Evol.">
        <title>Trajectories and Drivers of Genome Evolution in Surface-Associated Marine Phaeobacter.</title>
        <authorList>
            <person name="Freese H.M."/>
            <person name="Sikorski J."/>
            <person name="Bunk B."/>
            <person name="Scheuner C."/>
            <person name="Meier-Kolthoff J.P."/>
            <person name="Sproer C."/>
            <person name="Gram L."/>
            <person name="Overmann J."/>
        </authorList>
    </citation>
    <scope>NUCLEOTIDE SEQUENCE [LARGE SCALE GENOMIC DNA]</scope>
    <source>
        <strain evidence="3 4">P88</strain>
    </source>
</reference>
<reference evidence="3 4" key="1">
    <citation type="journal article" date="2017" name="Front. Microbiol.">
        <title>Phaeobacter piscinae sp. nov., a species of the Roseobacter group and potential aquaculture probiont.</title>
        <authorList>
            <person name="Sonnenschein E.C."/>
            <person name="Phippen C.B.W."/>
            <person name="Nielsen K.F."/>
            <person name="Mateiu R.V."/>
            <person name="Melchiorsen J."/>
            <person name="Gram L."/>
            <person name="Overmann J."/>
            <person name="Freese H.M."/>
        </authorList>
    </citation>
    <scope>NUCLEOTIDE SEQUENCE [LARGE SCALE GENOMIC DNA]</scope>
    <source>
        <strain evidence="3 4">P88</strain>
    </source>
</reference>
<organism evidence="3 4">
    <name type="scientific">Phaeobacter inhibens</name>
    <dbReference type="NCBI Taxonomy" id="221822"/>
    <lineage>
        <taxon>Bacteria</taxon>
        <taxon>Pseudomonadati</taxon>
        <taxon>Pseudomonadota</taxon>
        <taxon>Alphaproteobacteria</taxon>
        <taxon>Rhodobacterales</taxon>
        <taxon>Roseobacteraceae</taxon>
        <taxon>Phaeobacter</taxon>
    </lineage>
</organism>
<feature type="binding site" evidence="2">
    <location>
        <position position="139"/>
    </location>
    <ligand>
        <name>Fe cation</name>
        <dbReference type="ChEBI" id="CHEBI:24875"/>
    </ligand>
</feature>
<gene>
    <name evidence="2" type="primary">def</name>
    <name evidence="3" type="ORF">PhaeoP88_03254</name>
</gene>
<dbReference type="Gene3D" id="3.90.45.10">
    <property type="entry name" value="Peptide deformylase"/>
    <property type="match status" value="1"/>
</dbReference>
<keyword evidence="2" id="KW-0408">Iron</keyword>
<dbReference type="HAMAP" id="MF_00163">
    <property type="entry name" value="Pep_deformylase"/>
    <property type="match status" value="1"/>
</dbReference>
<dbReference type="GO" id="GO:0042586">
    <property type="term" value="F:peptide deformylase activity"/>
    <property type="evidence" value="ECO:0007669"/>
    <property type="project" value="UniProtKB-UniRule"/>
</dbReference>
<keyword evidence="2" id="KW-0648">Protein biosynthesis</keyword>
<feature type="binding site" evidence="2">
    <location>
        <position position="135"/>
    </location>
    <ligand>
        <name>Fe cation</name>
        <dbReference type="ChEBI" id="CHEBI:24875"/>
    </ligand>
</feature>
<sequence length="169" mass="18484">MAVLPIRAWPDLVLSAPTAPVAALRDVETLALDMLETMYAAPGRGLAAPQVGVLARLFVMDTTWKEGARDPLVCINPDIVALSEEMATMSEGCLSIKGVSLEVTRPAWVDLAWSDLQGVRHQRRFEGFAAACVQHEYDHLEGRVTFDRVSPAVRAAAVATYETYLETTR</sequence>
<comment type="cofactor">
    <cofactor evidence="2">
        <name>Fe(2+)</name>
        <dbReference type="ChEBI" id="CHEBI:29033"/>
    </cofactor>
    <text evidence="2">Binds 1 Fe(2+) ion.</text>
</comment>
<dbReference type="InterPro" id="IPR023635">
    <property type="entry name" value="Peptide_deformylase"/>
</dbReference>
<accession>A0A2I7KDD5</accession>
<keyword evidence="2" id="KW-0479">Metal-binding</keyword>
<dbReference type="RefSeq" id="WP_102884118.1">
    <property type="nucleotide sequence ID" value="NZ_CP010725.1"/>
</dbReference>
<dbReference type="EC" id="3.5.1.88" evidence="2"/>
<dbReference type="SUPFAM" id="SSF56420">
    <property type="entry name" value="Peptide deformylase"/>
    <property type="match status" value="1"/>
</dbReference>
<comment type="catalytic activity">
    <reaction evidence="2">
        <text>N-terminal N-formyl-L-methionyl-[peptide] + H2O = N-terminal L-methionyl-[peptide] + formate</text>
        <dbReference type="Rhea" id="RHEA:24420"/>
        <dbReference type="Rhea" id="RHEA-COMP:10639"/>
        <dbReference type="Rhea" id="RHEA-COMP:10640"/>
        <dbReference type="ChEBI" id="CHEBI:15377"/>
        <dbReference type="ChEBI" id="CHEBI:15740"/>
        <dbReference type="ChEBI" id="CHEBI:49298"/>
        <dbReference type="ChEBI" id="CHEBI:64731"/>
        <dbReference type="EC" id="3.5.1.88"/>
    </reaction>
</comment>
<dbReference type="GO" id="GO:0006412">
    <property type="term" value="P:translation"/>
    <property type="evidence" value="ECO:0007669"/>
    <property type="project" value="UniProtKB-UniRule"/>
</dbReference>
<dbReference type="NCBIfam" id="NF001159">
    <property type="entry name" value="PRK00150.1-3"/>
    <property type="match status" value="1"/>
</dbReference>